<evidence type="ECO:0000313" key="1">
    <source>
        <dbReference type="EMBL" id="EGF93229.1"/>
    </source>
</evidence>
<accession>F4QJX2</accession>
<dbReference type="OrthoDB" id="73310at2"/>
<sequence>MTDNDLARRVEDLKASGHSIVDTIRCLVEIHGLTLKDAKALVHHSPAWAGERIAHEAFHAELISILKSET</sequence>
<evidence type="ECO:0000313" key="2">
    <source>
        <dbReference type="Proteomes" id="UP000006512"/>
    </source>
</evidence>
<gene>
    <name evidence="1" type="ORF">ABI_16690</name>
</gene>
<dbReference type="AlphaFoldDB" id="F4QJX2"/>
<keyword evidence="2" id="KW-1185">Reference proteome</keyword>
<dbReference type="RefSeq" id="WP_006272423.1">
    <property type="nucleotide sequence ID" value="NZ_GL883077.1"/>
</dbReference>
<protein>
    <submittedName>
        <fullName evidence="1">Uncharacterized protein</fullName>
    </submittedName>
</protein>
<dbReference type="Proteomes" id="UP000006512">
    <property type="component" value="Unassembled WGS sequence"/>
</dbReference>
<reference evidence="2" key="1">
    <citation type="submission" date="2011-03" db="EMBL/GenBank/DDBJ databases">
        <title>Draft genome sequence of Brevundimonas diminuta.</title>
        <authorList>
            <person name="Brown P.J.B."/>
            <person name="Buechlein A."/>
            <person name="Hemmerich C."/>
            <person name="Brun Y.V."/>
        </authorList>
    </citation>
    <scope>NUCLEOTIDE SEQUENCE [LARGE SCALE GENOMIC DNA]</scope>
    <source>
        <strain evidence="2">C19</strain>
    </source>
</reference>
<organism evidence="1 2">
    <name type="scientific">Asticcacaulis biprosthecium C19</name>
    <dbReference type="NCBI Taxonomy" id="715226"/>
    <lineage>
        <taxon>Bacteria</taxon>
        <taxon>Pseudomonadati</taxon>
        <taxon>Pseudomonadota</taxon>
        <taxon>Alphaproteobacteria</taxon>
        <taxon>Caulobacterales</taxon>
        <taxon>Caulobacteraceae</taxon>
        <taxon>Asticcacaulis</taxon>
    </lineage>
</organism>
<name>F4QJX2_9CAUL</name>
<proteinExistence type="predicted"/>
<dbReference type="EMBL" id="GL883077">
    <property type="protein sequence ID" value="EGF93229.1"/>
    <property type="molecule type" value="Genomic_DNA"/>
</dbReference>
<dbReference type="HOGENOM" id="CLU_2749035_0_0_5"/>